<dbReference type="InterPro" id="IPR027417">
    <property type="entry name" value="P-loop_NTPase"/>
</dbReference>
<reference evidence="1 2" key="2">
    <citation type="journal article" date="2012" name="Proc. Natl. Acad. Sci. U.S.A.">
        <title>Antigenic diversity is generated by distinct evolutionary mechanisms in African trypanosome species.</title>
        <authorList>
            <person name="Jackson A.P."/>
            <person name="Berry A."/>
            <person name="Aslett M."/>
            <person name="Allison H.C."/>
            <person name="Burton P."/>
            <person name="Vavrova-Anderson J."/>
            <person name="Brown R."/>
            <person name="Browne H."/>
            <person name="Corton N."/>
            <person name="Hauser H."/>
            <person name="Gamble J."/>
            <person name="Gilderthorp R."/>
            <person name="Marcello L."/>
            <person name="McQuillan J."/>
            <person name="Otto T.D."/>
            <person name="Quail M.A."/>
            <person name="Sanders M.J."/>
            <person name="van Tonder A."/>
            <person name="Ginger M.L."/>
            <person name="Field M.C."/>
            <person name="Barry J.D."/>
            <person name="Hertz-Fowler C."/>
            <person name="Berriman M."/>
        </authorList>
    </citation>
    <scope>NUCLEOTIDE SEQUENCE [LARGE SCALE GENOMIC DNA]</scope>
    <source>
        <strain evidence="1 2">IL3000</strain>
    </source>
</reference>
<evidence type="ECO:0000313" key="2">
    <source>
        <dbReference type="Proteomes" id="UP000000702"/>
    </source>
</evidence>
<proteinExistence type="predicted"/>
<name>F9WFD3_TRYCI</name>
<dbReference type="Gene3D" id="3.40.50.300">
    <property type="entry name" value="P-loop containing nucleotide triphosphate hydrolases"/>
    <property type="match status" value="1"/>
</dbReference>
<dbReference type="Proteomes" id="UP000000702">
    <property type="component" value="Unassembled WGS sequence"/>
</dbReference>
<evidence type="ECO:0000313" key="1">
    <source>
        <dbReference type="EMBL" id="CCD16001.1"/>
    </source>
</evidence>
<organism evidence="1 2">
    <name type="scientific">Trypanosoma congolense (strain IL3000)</name>
    <dbReference type="NCBI Taxonomy" id="1068625"/>
    <lineage>
        <taxon>Eukaryota</taxon>
        <taxon>Discoba</taxon>
        <taxon>Euglenozoa</taxon>
        <taxon>Kinetoplastea</taxon>
        <taxon>Metakinetoplastina</taxon>
        <taxon>Trypanosomatida</taxon>
        <taxon>Trypanosomatidae</taxon>
        <taxon>Trypanosoma</taxon>
        <taxon>Nannomonas</taxon>
    </lineage>
</organism>
<dbReference type="PANTHER" id="PTHR33477:SF3">
    <property type="entry name" value="P-LOOP NTPASE DOMAIN-CONTAINING PROTEIN LPA1 HOMOLOG 1"/>
    <property type="match status" value="1"/>
</dbReference>
<dbReference type="SUPFAM" id="SSF52540">
    <property type="entry name" value="P-loop containing nucleoside triphosphate hydrolases"/>
    <property type="match status" value="1"/>
</dbReference>
<dbReference type="AlphaFoldDB" id="F9WFD3"/>
<reference evidence="2" key="1">
    <citation type="submission" date="2011-07" db="EMBL/GenBank/DDBJ databases">
        <title>Divergent evolution of antigenic variation in African trypanosomes.</title>
        <authorList>
            <person name="Jackson A.P."/>
            <person name="Berry A."/>
            <person name="Allison H.C."/>
            <person name="Burton P."/>
            <person name="Anderson J."/>
            <person name="Aslett M."/>
            <person name="Brown R."/>
            <person name="Corton N."/>
            <person name="Harris D."/>
            <person name="Hauser H."/>
            <person name="Gamble J."/>
            <person name="Gilderthorp R."/>
            <person name="McQuillan J."/>
            <person name="Quail M.A."/>
            <person name="Sanders M."/>
            <person name="Van Tonder A."/>
            <person name="Ginger M.L."/>
            <person name="Donelson J.E."/>
            <person name="Field M.C."/>
            <person name="Barry J.D."/>
            <person name="Berriman M."/>
            <person name="Hertz-Fowler C."/>
        </authorList>
    </citation>
    <scope>NUCLEOTIDE SEQUENCE [LARGE SCALE GENOMIC DNA]</scope>
    <source>
        <strain evidence="2">IL3000</strain>
    </source>
</reference>
<protein>
    <submittedName>
        <fullName evidence="1">WGS project CAEQ00000000 data, annotated contig 372</fullName>
    </submittedName>
</protein>
<keyword evidence="2" id="KW-1185">Reference proteome</keyword>
<dbReference type="OMA" id="FITWHEM"/>
<sequence length="744" mass="81753">MVESIIAHLTNVQVLSEIIPFVFTVELGTKENGTATDAAAVGAPLEQLLTQQDIGRTLLLCGIKQHHCSNALKHLWECLLNLCREYLPGSTCEETAVRRSDSAPRRFATLVRQEDLRCVLQSLTGKSKEADSDEACQRGKRELLREMLVPPEEILSVVAELQGSTIQYLGGNQFPRPRHVYALIVDKQSFDKCITRLLTHELRGKHITVAPLPRWRAAQAVVQQRRALVVFCGGTSGCGKSTLSNLITTHLSIGTSLSTDTIRQALRRTLPCDGFPEVFTSTYAAHEASAVGNGSCPAPDPSLQGRASIDPQRVTAAYEKQCASVLAVLDLTLEKLISRNQAVVVEGVHLLPSYMHQKAAELRARGLLCVCFLVYIKKEELHLKRFCTRAQYMSLSPKRNKYVSNFHNIRLIQQHLIDQAERCDVKLINNTNLDQSLMVVHTCLLDSMDREDAGSAHHWNAISGKQARCEKEDQDAQPVGDNNNFKNTNQTARFAAHCKAPYPDISGKRMLALLLHRRNEKIRRANINSIFSGGGGCEQCTPSSPLTQSRRSRSAESLSTIQLNSLATFTRACIEREKCLLKPGAEEDPEGCDLGKHNCDIDAMTATSWRMDLDYCDGDDGFCAGVCASPSAAQLYGAKPSHMLQQCRSGALQEFTGHYDWAEAAAMASSGTAAKSPQALRSASANSDYLTVRRKRAPHRRRGRSAATEHNAFEDELGVFGSGHGLMSAWSDNCSSEAASLTCC</sequence>
<accession>F9WFD3</accession>
<comment type="caution">
    <text evidence="1">The sequence shown here is derived from an EMBL/GenBank/DDBJ whole genome shotgun (WGS) entry which is preliminary data.</text>
</comment>
<dbReference type="PANTHER" id="PTHR33477">
    <property type="entry name" value="P-LOOP NTPASE DOMAIN-CONTAINING PROTEIN LPA1 HOMOLOG 1"/>
    <property type="match status" value="1"/>
</dbReference>
<dbReference type="VEuPathDB" id="TriTrypDB:TcIL3000_0_09730"/>
<gene>
    <name evidence="1" type="ORF">TCIL3000_0_09730</name>
</gene>
<dbReference type="EMBL" id="CAEQ01002128">
    <property type="protein sequence ID" value="CCD16001.1"/>
    <property type="molecule type" value="Genomic_DNA"/>
</dbReference>